<comment type="caution">
    <text evidence="3">The sequence shown here is derived from an EMBL/GenBank/DDBJ whole genome shotgun (WGS) entry which is preliminary data.</text>
</comment>
<dbReference type="Gene3D" id="3.40.910.10">
    <property type="entry name" value="Deoxyhypusine synthase"/>
    <property type="match status" value="2"/>
</dbReference>
<dbReference type="InterPro" id="IPR002773">
    <property type="entry name" value="Deoxyhypusine_synthase"/>
</dbReference>
<comment type="similarity">
    <text evidence="1">Belongs to the deoxyhypusine synthase family.</text>
</comment>
<proteinExistence type="inferred from homology"/>
<dbReference type="EMBL" id="JAHRIO010072411">
    <property type="protein sequence ID" value="MEQ2182510.1"/>
    <property type="molecule type" value="Genomic_DNA"/>
</dbReference>
<organism evidence="3 4">
    <name type="scientific">Goodea atripinnis</name>
    <dbReference type="NCBI Taxonomy" id="208336"/>
    <lineage>
        <taxon>Eukaryota</taxon>
        <taxon>Metazoa</taxon>
        <taxon>Chordata</taxon>
        <taxon>Craniata</taxon>
        <taxon>Vertebrata</taxon>
        <taxon>Euteleostomi</taxon>
        <taxon>Actinopterygii</taxon>
        <taxon>Neopterygii</taxon>
        <taxon>Teleostei</taxon>
        <taxon>Neoteleostei</taxon>
        <taxon>Acanthomorphata</taxon>
        <taxon>Ovalentaria</taxon>
        <taxon>Atherinomorphae</taxon>
        <taxon>Cyprinodontiformes</taxon>
        <taxon>Goodeidae</taxon>
        <taxon>Goodea</taxon>
    </lineage>
</organism>
<evidence type="ECO:0000256" key="1">
    <source>
        <dbReference type="ARBA" id="ARBA00009892"/>
    </source>
</evidence>
<feature type="non-terminal residue" evidence="3">
    <location>
        <position position="1"/>
    </location>
</feature>
<dbReference type="PANTHER" id="PTHR11703">
    <property type="entry name" value="DEOXYHYPUSINE SYNTHASE"/>
    <property type="match status" value="1"/>
</dbReference>
<evidence type="ECO:0000313" key="4">
    <source>
        <dbReference type="Proteomes" id="UP001476798"/>
    </source>
</evidence>
<evidence type="ECO:0000256" key="2">
    <source>
        <dbReference type="ARBA" id="ARBA00023027"/>
    </source>
</evidence>
<dbReference type="Pfam" id="PF01916">
    <property type="entry name" value="DS"/>
    <property type="match status" value="2"/>
</dbReference>
<dbReference type="InterPro" id="IPR036982">
    <property type="entry name" value="Deoxyhypusine_synthase_sf"/>
</dbReference>
<protein>
    <recommendedName>
        <fullName evidence="5">Deoxyhypusine synthase</fullName>
    </recommendedName>
</protein>
<accession>A0ABV0PGC4</accession>
<dbReference type="InterPro" id="IPR029035">
    <property type="entry name" value="DHS-like_NAD/FAD-binding_dom"/>
</dbReference>
<evidence type="ECO:0000313" key="3">
    <source>
        <dbReference type="EMBL" id="MEQ2182510.1"/>
    </source>
</evidence>
<evidence type="ECO:0008006" key="5">
    <source>
        <dbReference type="Google" id="ProtNLM"/>
    </source>
</evidence>
<keyword evidence="4" id="KW-1185">Reference proteome</keyword>
<sequence length="207" mass="22874">GTRWTPSKMIHRLGKEINNTDSVYYWAYENNIPVFSPALTDGSLGDMIYFHSFKNPGLVLDIVEGRGSSTLTERCHLSGPGCSCHELGVCFRYPEAEWYGGFCQEDGNDHPGRRQSKLDKASSLYITLSLTCFQRNGADYAVYVNTGQEFDGSDSGARPDEAISWGKIRTDAKPVKVYTDASLVFPLIVAETFALHADKLTAAQKAD</sequence>
<reference evidence="3 4" key="1">
    <citation type="submission" date="2021-06" db="EMBL/GenBank/DDBJ databases">
        <authorList>
            <person name="Palmer J.M."/>
        </authorList>
    </citation>
    <scope>NUCLEOTIDE SEQUENCE [LARGE SCALE GENOMIC DNA]</scope>
    <source>
        <strain evidence="3 4">GA_2019</strain>
        <tissue evidence="3">Muscle</tissue>
    </source>
</reference>
<dbReference type="PANTHER" id="PTHR11703:SF0">
    <property type="entry name" value="DEOXYHYPUSINE SYNTHASE"/>
    <property type="match status" value="1"/>
</dbReference>
<dbReference type="SUPFAM" id="SSF52467">
    <property type="entry name" value="DHS-like NAD/FAD-binding domain"/>
    <property type="match status" value="2"/>
</dbReference>
<gene>
    <name evidence="3" type="ORF">GOODEAATRI_023114</name>
</gene>
<dbReference type="Proteomes" id="UP001476798">
    <property type="component" value="Unassembled WGS sequence"/>
</dbReference>
<keyword evidence="2" id="KW-0520">NAD</keyword>
<name>A0ABV0PGC4_9TELE</name>